<dbReference type="WBParaSite" id="JU765_v2.g20046.t1">
    <property type="protein sequence ID" value="JU765_v2.g20046.t1"/>
    <property type="gene ID" value="JU765_v2.g20046"/>
</dbReference>
<name>A0AC34QWU0_9BILA</name>
<sequence length="312" mass="33976">MYQPGGDNGEPDPVNLTTATWLGQAADMVNALGSGLYGITDADSTHSDDPNQNQLWRLDKTAIEHHVLFPLLTCLLEKCELATCSPRHDKIGMAVCSAASFKEDLADFIKLNATQTSFYTPNAELDEMLLAIRVLHIHLMELEKVHELCDNFCNRYVERIKNEMPQEVGMDERSTSTRPTSSLSSPTHTAASSASPAVATPMNSMMPMYPSSYDNHVVGSADSNLSHNSSMHSGLPNQQSLEHQQKCETPLALNGSNGNTDFKTNLTGHDLSASHSQQNLHDPSTNGYHLTDDQEYKPQIGNLDGGSDGGGF</sequence>
<evidence type="ECO:0000313" key="2">
    <source>
        <dbReference type="WBParaSite" id="JU765_v2.g20046.t1"/>
    </source>
</evidence>
<proteinExistence type="predicted"/>
<dbReference type="Proteomes" id="UP000887576">
    <property type="component" value="Unplaced"/>
</dbReference>
<reference evidence="2" key="1">
    <citation type="submission" date="2022-11" db="UniProtKB">
        <authorList>
            <consortium name="WormBaseParasite"/>
        </authorList>
    </citation>
    <scope>IDENTIFICATION</scope>
</reference>
<protein>
    <submittedName>
        <fullName evidence="2">MEIS N-terminal domain-containing protein</fullName>
    </submittedName>
</protein>
<organism evidence="1 2">
    <name type="scientific">Panagrolaimus sp. JU765</name>
    <dbReference type="NCBI Taxonomy" id="591449"/>
    <lineage>
        <taxon>Eukaryota</taxon>
        <taxon>Metazoa</taxon>
        <taxon>Ecdysozoa</taxon>
        <taxon>Nematoda</taxon>
        <taxon>Chromadorea</taxon>
        <taxon>Rhabditida</taxon>
        <taxon>Tylenchina</taxon>
        <taxon>Panagrolaimomorpha</taxon>
        <taxon>Panagrolaimoidea</taxon>
        <taxon>Panagrolaimidae</taxon>
        <taxon>Panagrolaimus</taxon>
    </lineage>
</organism>
<accession>A0AC34QWU0</accession>
<evidence type="ECO:0000313" key="1">
    <source>
        <dbReference type="Proteomes" id="UP000887576"/>
    </source>
</evidence>